<sequence length="462" mass="53654">MSKVNVTPKNLYENRNTSDVFSRLVIMGILRILNSQLSYTQIWDNTEDGIQNVTVPFFFDFTGGSVTGERFIQDNYMNWTDDECTMMGLKKVNGDYKPIPYGVITLESTNLESSQISNRFVMGQFQKKINNEMKSYVAFLYSIPLTMTFGVNIVCDTMNTMWKIEQAYREYFYKNKTFRFNYKGTVCHARVGFPESITENKTMQYQMGNASGDGHDIKLSFSLQCETYQPVFDKNSEMPADQIIKSFGTKIMLNETGKHSTENGVIRAKTDLSGKYIVTEEDILLEWDFIYNYSDLLYIDILYSEDGETYETIETNVENHNCYHLQLPEDFMLSDMMFDVMVENNENAIIVNQPAIKFYVNPETNIVDETTCVVINKGFILTELPYINAILSYYDKSGNLHEYDMQINILNNAIDTSKPITIKPFIYNNDVQYKKIKLFVRDHANPDKIAAFQQEDEWIYIF</sequence>
<feature type="transmembrane region" description="Helical" evidence="1">
    <location>
        <begin position="136"/>
        <end position="154"/>
    </location>
</feature>
<keyword evidence="1" id="KW-1133">Transmembrane helix</keyword>
<evidence type="ECO:0008006" key="4">
    <source>
        <dbReference type="Google" id="ProtNLM"/>
    </source>
</evidence>
<organism evidence="2 3">
    <name type="scientific">phage Lak_Megaphage_Sonny</name>
    <dbReference type="NCBI Taxonomy" id="3109229"/>
    <lineage>
        <taxon>Viruses</taxon>
        <taxon>Duplodnaviria</taxon>
        <taxon>Heunggongvirae</taxon>
        <taxon>Uroviricota</taxon>
        <taxon>Caudoviricetes</taxon>
        <taxon>Caudoviricetes code 15 clade</taxon>
    </lineage>
</organism>
<keyword evidence="3" id="KW-1185">Reference proteome</keyword>
<proteinExistence type="predicted"/>
<reference evidence="2 3" key="1">
    <citation type="submission" date="2023-11" db="EMBL/GenBank/DDBJ databases">
        <authorList>
            <person name="Cook R."/>
            <person name="Crisci M."/>
            <person name="Pye H."/>
            <person name="Adriaenssens E."/>
            <person name="Santini J."/>
        </authorList>
    </citation>
    <scope>NUCLEOTIDE SEQUENCE [LARGE SCALE GENOMIC DNA]</scope>
    <source>
        <strain evidence="2">Lak_Megaphage_Sonny</strain>
    </source>
</reference>
<name>A0ABZ0Z3K1_9CAUD</name>
<accession>A0ABZ0Z3K1</accession>
<protein>
    <recommendedName>
        <fullName evidence="4">Distal tail protein</fullName>
    </recommendedName>
</protein>
<dbReference type="Proteomes" id="UP001358193">
    <property type="component" value="Segment"/>
</dbReference>
<evidence type="ECO:0000256" key="1">
    <source>
        <dbReference type="SAM" id="Phobius"/>
    </source>
</evidence>
<keyword evidence="1" id="KW-0812">Transmembrane</keyword>
<dbReference type="EMBL" id="OR769223">
    <property type="protein sequence ID" value="WQJ53784.1"/>
    <property type="molecule type" value="Genomic_DNA"/>
</dbReference>
<keyword evidence="1" id="KW-0472">Membrane</keyword>
<evidence type="ECO:0000313" key="3">
    <source>
        <dbReference type="Proteomes" id="UP001358193"/>
    </source>
</evidence>
<evidence type="ECO:0000313" key="2">
    <source>
        <dbReference type="EMBL" id="WQJ53784.1"/>
    </source>
</evidence>